<dbReference type="PANTHER" id="PTHR20953:SF13">
    <property type="entry name" value="EXPRESSED PROTEIN"/>
    <property type="match status" value="1"/>
</dbReference>
<keyword evidence="6" id="KW-1185">Reference proteome</keyword>
<dbReference type="InterPro" id="IPR045735">
    <property type="entry name" value="Spore_III_AA_AAA+_ATPase"/>
</dbReference>
<proteinExistence type="predicted"/>
<dbReference type="GO" id="GO:0005524">
    <property type="term" value="F:ATP binding"/>
    <property type="evidence" value="ECO:0007669"/>
    <property type="project" value="UniProtKB-KW"/>
</dbReference>
<dbReference type="EMBL" id="CAMAPF010000063">
    <property type="protein sequence ID" value="CAH9090124.1"/>
    <property type="molecule type" value="Genomic_DNA"/>
</dbReference>
<dbReference type="GO" id="GO:0009536">
    <property type="term" value="C:plastid"/>
    <property type="evidence" value="ECO:0007669"/>
    <property type="project" value="UniProtKB-SubCell"/>
</dbReference>
<accession>A0AAV0D4J1</accession>
<evidence type="ECO:0000313" key="5">
    <source>
        <dbReference type="EMBL" id="CAH9090124.1"/>
    </source>
</evidence>
<dbReference type="AlphaFoldDB" id="A0AAV0D4J1"/>
<dbReference type="InterPro" id="IPR003593">
    <property type="entry name" value="AAA+_ATPase"/>
</dbReference>
<dbReference type="SUPFAM" id="SSF52540">
    <property type="entry name" value="P-loop containing nucleoside triphosphate hydrolases"/>
    <property type="match status" value="1"/>
</dbReference>
<evidence type="ECO:0000259" key="4">
    <source>
        <dbReference type="SMART" id="SM00382"/>
    </source>
</evidence>
<gene>
    <name evidence="5" type="ORF">CEPIT_LOCUS11130</name>
</gene>
<reference evidence="5" key="1">
    <citation type="submission" date="2022-07" db="EMBL/GenBank/DDBJ databases">
        <authorList>
            <person name="Macas J."/>
            <person name="Novak P."/>
            <person name="Neumann P."/>
        </authorList>
    </citation>
    <scope>NUCLEOTIDE SEQUENCE</scope>
</reference>
<evidence type="ECO:0000313" key="6">
    <source>
        <dbReference type="Proteomes" id="UP001152523"/>
    </source>
</evidence>
<comment type="caution">
    <text evidence="5">The sequence shown here is derived from an EMBL/GenBank/DDBJ whole genome shotgun (WGS) entry which is preliminary data.</text>
</comment>
<evidence type="ECO:0000256" key="2">
    <source>
        <dbReference type="ARBA" id="ARBA00022741"/>
    </source>
</evidence>
<comment type="subcellular location">
    <subcellularLocation>
        <location evidence="1">Plastid</location>
    </subcellularLocation>
</comment>
<dbReference type="InterPro" id="IPR027417">
    <property type="entry name" value="P-loop_NTPase"/>
</dbReference>
<sequence>MTAPKSLPTMATSPSLLSSLPMKNAGATSGSCKASYIIRRNWPCSFNLRDVLGVNRLVHDSCSFGRSSGSDILGRSHTTWLYRFILYGNPNSYTSESDNDDDDDISAFLQILPCDLREALLSHSRQEHLLEVILDLGRLPHAQYLDDFGRKYLRDTEVSCKELEYVQNAIGQFGGDNRAGIEGSLHRVSSIKNRKGEIIGLTCRVGRAVSGQIDMVRDLLEFGESILFVGRPGVGKTTVMRDLSRVLSDDLHKRVVIVDSSNEIGGEGDVPHPAIGGARRLQVKNPYMQHQVMLEAIENHMPEVIVIDEISTEAEVRACRTIAERGVMLIGTAHGKQLENIIKNSTLSDLIGGLESVTISDQEAQARNCRKSVLERKTPPTFPFLVEIRERHYWIVHRTEKSVDAFLCGKKPIVEVRKRDKQFKVVIERWKTDD</sequence>
<dbReference type="PANTHER" id="PTHR20953">
    <property type="entry name" value="KINASE-RELATED"/>
    <property type="match status" value="1"/>
</dbReference>
<keyword evidence="3" id="KW-0067">ATP-binding</keyword>
<organism evidence="5 6">
    <name type="scientific">Cuscuta epithymum</name>
    <dbReference type="NCBI Taxonomy" id="186058"/>
    <lineage>
        <taxon>Eukaryota</taxon>
        <taxon>Viridiplantae</taxon>
        <taxon>Streptophyta</taxon>
        <taxon>Embryophyta</taxon>
        <taxon>Tracheophyta</taxon>
        <taxon>Spermatophyta</taxon>
        <taxon>Magnoliopsida</taxon>
        <taxon>eudicotyledons</taxon>
        <taxon>Gunneridae</taxon>
        <taxon>Pentapetalae</taxon>
        <taxon>asterids</taxon>
        <taxon>lamiids</taxon>
        <taxon>Solanales</taxon>
        <taxon>Convolvulaceae</taxon>
        <taxon>Cuscuteae</taxon>
        <taxon>Cuscuta</taxon>
        <taxon>Cuscuta subgen. Cuscuta</taxon>
    </lineage>
</organism>
<dbReference type="Pfam" id="PF19568">
    <property type="entry name" value="Spore_III_AA"/>
    <property type="match status" value="1"/>
</dbReference>
<evidence type="ECO:0000256" key="1">
    <source>
        <dbReference type="ARBA" id="ARBA00004474"/>
    </source>
</evidence>
<dbReference type="SMART" id="SM00382">
    <property type="entry name" value="AAA"/>
    <property type="match status" value="1"/>
</dbReference>
<feature type="domain" description="AAA+ ATPase" evidence="4">
    <location>
        <begin position="222"/>
        <end position="370"/>
    </location>
</feature>
<protein>
    <recommendedName>
        <fullName evidence="4">AAA+ ATPase domain-containing protein</fullName>
    </recommendedName>
</protein>
<dbReference type="Proteomes" id="UP001152523">
    <property type="component" value="Unassembled WGS sequence"/>
</dbReference>
<dbReference type="Gene3D" id="3.40.50.300">
    <property type="entry name" value="P-loop containing nucleotide triphosphate hydrolases"/>
    <property type="match status" value="1"/>
</dbReference>
<keyword evidence="2" id="KW-0547">Nucleotide-binding</keyword>
<evidence type="ECO:0000256" key="3">
    <source>
        <dbReference type="ARBA" id="ARBA00022840"/>
    </source>
</evidence>
<dbReference type="CDD" id="cd00009">
    <property type="entry name" value="AAA"/>
    <property type="match status" value="1"/>
</dbReference>
<name>A0AAV0D4J1_9ASTE</name>